<name>A0A7Y9FKA9_9SPHN</name>
<dbReference type="Pfam" id="PF05930">
    <property type="entry name" value="Phage_AlpA"/>
    <property type="match status" value="1"/>
</dbReference>
<dbReference type="InterPro" id="IPR010260">
    <property type="entry name" value="AlpA"/>
</dbReference>
<evidence type="ECO:0000313" key="1">
    <source>
        <dbReference type="EMBL" id="NYD88883.1"/>
    </source>
</evidence>
<dbReference type="InterPro" id="IPR052931">
    <property type="entry name" value="Prophage_regulatory_activator"/>
</dbReference>
<dbReference type="Proteomes" id="UP000517753">
    <property type="component" value="Unassembled WGS sequence"/>
</dbReference>
<dbReference type="AlphaFoldDB" id="A0A7Y9FKA9"/>
<protein>
    <submittedName>
        <fullName evidence="1">Prophage regulatory protein</fullName>
    </submittedName>
</protein>
<dbReference type="InterPro" id="IPR009061">
    <property type="entry name" value="DNA-bd_dom_put_sf"/>
</dbReference>
<gene>
    <name evidence="1" type="ORF">HD841_000652</name>
</gene>
<dbReference type="EMBL" id="JACCBY010000001">
    <property type="protein sequence ID" value="NYD88883.1"/>
    <property type="molecule type" value="Genomic_DNA"/>
</dbReference>
<comment type="caution">
    <text evidence="1">The sequence shown here is derived from an EMBL/GenBank/DDBJ whole genome shotgun (WGS) entry which is preliminary data.</text>
</comment>
<proteinExistence type="predicted"/>
<dbReference type="SUPFAM" id="SSF46955">
    <property type="entry name" value="Putative DNA-binding domain"/>
    <property type="match status" value="1"/>
</dbReference>
<organism evidence="1 2">
    <name type="scientific">Sphingomonas melonis</name>
    <dbReference type="NCBI Taxonomy" id="152682"/>
    <lineage>
        <taxon>Bacteria</taxon>
        <taxon>Pseudomonadati</taxon>
        <taxon>Pseudomonadota</taxon>
        <taxon>Alphaproteobacteria</taxon>
        <taxon>Sphingomonadales</taxon>
        <taxon>Sphingomonadaceae</taxon>
        <taxon>Sphingomonas</taxon>
    </lineage>
</organism>
<dbReference type="PANTHER" id="PTHR36154:SF1">
    <property type="entry name" value="DNA-BINDING TRANSCRIPTIONAL ACTIVATOR ALPA"/>
    <property type="match status" value="1"/>
</dbReference>
<reference evidence="1 2" key="1">
    <citation type="submission" date="2020-08" db="EMBL/GenBank/DDBJ databases">
        <title>The Agave Microbiome: Exploring the role of microbial communities in plant adaptations to desert environments.</title>
        <authorList>
            <person name="Partida-Martinez L.P."/>
        </authorList>
    </citation>
    <scope>NUCLEOTIDE SEQUENCE [LARGE SCALE GENOMIC DNA]</scope>
    <source>
        <strain evidence="1 2">AS2.3</strain>
    </source>
</reference>
<dbReference type="PANTHER" id="PTHR36154">
    <property type="entry name" value="DNA-BINDING TRANSCRIPTIONAL ACTIVATOR ALPA"/>
    <property type="match status" value="1"/>
</dbReference>
<keyword evidence="2" id="KW-1185">Reference proteome</keyword>
<sequence length="67" mass="7776">MTGEQRNRLVRLPEVKDRTGLSRTSIYRKMEAGEFPLAIKLSTNAVAWRETELERWIAAPMEWQDAA</sequence>
<accession>A0A7Y9FKA9</accession>
<dbReference type="RefSeq" id="WP_179507424.1">
    <property type="nucleotide sequence ID" value="NZ_JACCBY010000001.1"/>
</dbReference>
<dbReference type="Gene3D" id="1.10.238.160">
    <property type="match status" value="1"/>
</dbReference>
<evidence type="ECO:0000313" key="2">
    <source>
        <dbReference type="Proteomes" id="UP000517753"/>
    </source>
</evidence>